<feature type="transmembrane region" description="Helical" evidence="1">
    <location>
        <begin position="169"/>
        <end position="194"/>
    </location>
</feature>
<sequence>MSDGVGESHRFPPIDGLHDRCCNISNERCRRAPLEFIKSPSPRCLSAKPASAFSSELSLHTYVLELLIYKDVIPRELFHIQIKVYTEVYLLGPTSYTHLNLTNVLKTHPPDRHSSPPSHRLFPHSSPDFCVLYLRKATGIKLSSISTGINWDQTGIECLIRAWSFPCSFLVFFWSIVLIPRLLSFLTFALYFFITLSSLTQFSRTFRSLCALCLAIAIVPRLVRGDLHSPPQSSPRFSTHPGFNTEEISPAYWHVSQSPRTSFLQSSLFQGS</sequence>
<protein>
    <submittedName>
        <fullName evidence="2">Uncharacterized protein</fullName>
    </submittedName>
</protein>
<keyword evidence="3" id="KW-1185">Reference proteome</keyword>
<accession>A0A101MD76</accession>
<dbReference type="Proteomes" id="UP000055045">
    <property type="component" value="Unassembled WGS sequence"/>
</dbReference>
<dbReference type="EMBL" id="LLXE01000292">
    <property type="protein sequence ID" value="KUM58318.1"/>
    <property type="molecule type" value="Genomic_DNA"/>
</dbReference>
<dbReference type="AlphaFoldDB" id="A0A101MD76"/>
<gene>
    <name evidence="2" type="ORF">ACN42_g8841</name>
</gene>
<evidence type="ECO:0000313" key="3">
    <source>
        <dbReference type="Proteomes" id="UP000055045"/>
    </source>
</evidence>
<keyword evidence="1" id="KW-0812">Transmembrane</keyword>
<feature type="transmembrane region" description="Helical" evidence="1">
    <location>
        <begin position="206"/>
        <end position="223"/>
    </location>
</feature>
<keyword evidence="1" id="KW-1133">Transmembrane helix</keyword>
<reference evidence="2 3" key="1">
    <citation type="submission" date="2015-10" db="EMBL/GenBank/DDBJ databases">
        <title>Genome sequencing of Penicillium freii.</title>
        <authorList>
            <person name="Nguyen H.D."/>
            <person name="Visagie C.M."/>
            <person name="Seifert K.A."/>
        </authorList>
    </citation>
    <scope>NUCLEOTIDE SEQUENCE [LARGE SCALE GENOMIC DNA]</scope>
    <source>
        <strain evidence="2 3">DAOM 242723</strain>
    </source>
</reference>
<evidence type="ECO:0000256" key="1">
    <source>
        <dbReference type="SAM" id="Phobius"/>
    </source>
</evidence>
<name>A0A101MD76_PENFR</name>
<keyword evidence="1" id="KW-0472">Membrane</keyword>
<evidence type="ECO:0000313" key="2">
    <source>
        <dbReference type="EMBL" id="KUM58318.1"/>
    </source>
</evidence>
<organism evidence="2 3">
    <name type="scientific">Penicillium freii</name>
    <dbReference type="NCBI Taxonomy" id="48697"/>
    <lineage>
        <taxon>Eukaryota</taxon>
        <taxon>Fungi</taxon>
        <taxon>Dikarya</taxon>
        <taxon>Ascomycota</taxon>
        <taxon>Pezizomycotina</taxon>
        <taxon>Eurotiomycetes</taxon>
        <taxon>Eurotiomycetidae</taxon>
        <taxon>Eurotiales</taxon>
        <taxon>Aspergillaceae</taxon>
        <taxon>Penicillium</taxon>
    </lineage>
</organism>
<comment type="caution">
    <text evidence="2">The sequence shown here is derived from an EMBL/GenBank/DDBJ whole genome shotgun (WGS) entry which is preliminary data.</text>
</comment>
<proteinExistence type="predicted"/>